<reference evidence="1" key="1">
    <citation type="submission" date="2022-04" db="EMBL/GenBank/DDBJ databases">
        <title>A functionally conserved STORR gene fusion in Papaver species that diverged 16.8 million years ago.</title>
        <authorList>
            <person name="Catania T."/>
        </authorList>
    </citation>
    <scope>NUCLEOTIDE SEQUENCE</scope>
    <source>
        <strain evidence="1">S-188037</strain>
    </source>
</reference>
<organism evidence="1 2">
    <name type="scientific">Papaver atlanticum</name>
    <dbReference type="NCBI Taxonomy" id="357466"/>
    <lineage>
        <taxon>Eukaryota</taxon>
        <taxon>Viridiplantae</taxon>
        <taxon>Streptophyta</taxon>
        <taxon>Embryophyta</taxon>
        <taxon>Tracheophyta</taxon>
        <taxon>Spermatophyta</taxon>
        <taxon>Magnoliopsida</taxon>
        <taxon>Ranunculales</taxon>
        <taxon>Papaveraceae</taxon>
        <taxon>Papaveroideae</taxon>
        <taxon>Papaver</taxon>
    </lineage>
</organism>
<dbReference type="AlphaFoldDB" id="A0AAD4S7J0"/>
<dbReference type="EMBL" id="JAJJMB010012776">
    <property type="protein sequence ID" value="KAI3873398.1"/>
    <property type="molecule type" value="Genomic_DNA"/>
</dbReference>
<keyword evidence="2" id="KW-1185">Reference proteome</keyword>
<name>A0AAD4S7J0_9MAGN</name>
<dbReference type="Proteomes" id="UP001202328">
    <property type="component" value="Unassembled WGS sequence"/>
</dbReference>
<gene>
    <name evidence="1" type="ORF">MKW98_008050</name>
</gene>
<comment type="caution">
    <text evidence="1">The sequence shown here is derived from an EMBL/GenBank/DDBJ whole genome shotgun (WGS) entry which is preliminary data.</text>
</comment>
<proteinExistence type="predicted"/>
<accession>A0AAD4S7J0</accession>
<protein>
    <submittedName>
        <fullName evidence="1">Uncharacterized protein</fullName>
    </submittedName>
</protein>
<evidence type="ECO:0000313" key="2">
    <source>
        <dbReference type="Proteomes" id="UP001202328"/>
    </source>
</evidence>
<evidence type="ECO:0000313" key="1">
    <source>
        <dbReference type="EMBL" id="KAI3873398.1"/>
    </source>
</evidence>
<feature type="non-terminal residue" evidence="1">
    <location>
        <position position="52"/>
    </location>
</feature>
<sequence>SHQKFTSQISPRGITAIMKTSKETVKKKLVRELAIKMKNKQKTQQSPTDISI</sequence>